<proteinExistence type="predicted"/>
<gene>
    <name evidence="1" type="ORF">K435DRAFT_704267</name>
</gene>
<dbReference type="EMBL" id="ML180761">
    <property type="protein sequence ID" value="THU76684.1"/>
    <property type="molecule type" value="Genomic_DNA"/>
</dbReference>
<dbReference type="Proteomes" id="UP000297245">
    <property type="component" value="Unassembled WGS sequence"/>
</dbReference>
<sequence length="137" mass="15797">EINDLSFRYVSIITSRNAQRDRINEIQLKRFAEETEQTIHSFYSWDVNGHTKDPATTKRKIYRKSTAVKSMTEQFREVLWNLPPCDTSHLPGILNLCLGMPIMIKNNEATELCITNGQECHVHGWKSSGKRSPDKFG</sequence>
<evidence type="ECO:0000313" key="1">
    <source>
        <dbReference type="EMBL" id="THU76684.1"/>
    </source>
</evidence>
<dbReference type="AlphaFoldDB" id="A0A4S8KM58"/>
<evidence type="ECO:0000313" key="2">
    <source>
        <dbReference type="Proteomes" id="UP000297245"/>
    </source>
</evidence>
<protein>
    <submittedName>
        <fullName evidence="1">Uncharacterized protein</fullName>
    </submittedName>
</protein>
<dbReference type="OrthoDB" id="3247165at2759"/>
<accession>A0A4S8KM58</accession>
<keyword evidence="2" id="KW-1185">Reference proteome</keyword>
<feature type="non-terminal residue" evidence="1">
    <location>
        <position position="1"/>
    </location>
</feature>
<organism evidence="1 2">
    <name type="scientific">Dendrothele bispora (strain CBS 962.96)</name>
    <dbReference type="NCBI Taxonomy" id="1314807"/>
    <lineage>
        <taxon>Eukaryota</taxon>
        <taxon>Fungi</taxon>
        <taxon>Dikarya</taxon>
        <taxon>Basidiomycota</taxon>
        <taxon>Agaricomycotina</taxon>
        <taxon>Agaricomycetes</taxon>
        <taxon>Agaricomycetidae</taxon>
        <taxon>Agaricales</taxon>
        <taxon>Agaricales incertae sedis</taxon>
        <taxon>Dendrothele</taxon>
    </lineage>
</organism>
<name>A0A4S8KM58_DENBC</name>
<reference evidence="1 2" key="1">
    <citation type="journal article" date="2019" name="Nat. Ecol. Evol.">
        <title>Megaphylogeny resolves global patterns of mushroom evolution.</title>
        <authorList>
            <person name="Varga T."/>
            <person name="Krizsan K."/>
            <person name="Foldi C."/>
            <person name="Dima B."/>
            <person name="Sanchez-Garcia M."/>
            <person name="Sanchez-Ramirez S."/>
            <person name="Szollosi G.J."/>
            <person name="Szarkandi J.G."/>
            <person name="Papp V."/>
            <person name="Albert L."/>
            <person name="Andreopoulos W."/>
            <person name="Angelini C."/>
            <person name="Antonin V."/>
            <person name="Barry K.W."/>
            <person name="Bougher N.L."/>
            <person name="Buchanan P."/>
            <person name="Buyck B."/>
            <person name="Bense V."/>
            <person name="Catcheside P."/>
            <person name="Chovatia M."/>
            <person name="Cooper J."/>
            <person name="Damon W."/>
            <person name="Desjardin D."/>
            <person name="Finy P."/>
            <person name="Geml J."/>
            <person name="Haridas S."/>
            <person name="Hughes K."/>
            <person name="Justo A."/>
            <person name="Karasinski D."/>
            <person name="Kautmanova I."/>
            <person name="Kiss B."/>
            <person name="Kocsube S."/>
            <person name="Kotiranta H."/>
            <person name="LaButti K.M."/>
            <person name="Lechner B.E."/>
            <person name="Liimatainen K."/>
            <person name="Lipzen A."/>
            <person name="Lukacs Z."/>
            <person name="Mihaltcheva S."/>
            <person name="Morgado L.N."/>
            <person name="Niskanen T."/>
            <person name="Noordeloos M.E."/>
            <person name="Ohm R.A."/>
            <person name="Ortiz-Santana B."/>
            <person name="Ovrebo C."/>
            <person name="Racz N."/>
            <person name="Riley R."/>
            <person name="Savchenko A."/>
            <person name="Shiryaev A."/>
            <person name="Soop K."/>
            <person name="Spirin V."/>
            <person name="Szebenyi C."/>
            <person name="Tomsovsky M."/>
            <person name="Tulloss R.E."/>
            <person name="Uehling J."/>
            <person name="Grigoriev I.V."/>
            <person name="Vagvolgyi C."/>
            <person name="Papp T."/>
            <person name="Martin F.M."/>
            <person name="Miettinen O."/>
            <person name="Hibbett D.S."/>
            <person name="Nagy L.G."/>
        </authorList>
    </citation>
    <scope>NUCLEOTIDE SEQUENCE [LARGE SCALE GENOMIC DNA]</scope>
    <source>
        <strain evidence="1 2">CBS 962.96</strain>
    </source>
</reference>